<dbReference type="OrthoDB" id="4033880at2759"/>
<reference evidence="4" key="1">
    <citation type="journal article" date="2010" name="PLoS Negl. Trop. Dis.">
        <title>The genome sequence of Trypanosoma brucei gambiense, causative agent of chronic human african trypanosomiasis.</title>
        <authorList>
            <person name="Jackson A.P."/>
            <person name="Sanders M."/>
            <person name="Berry A."/>
            <person name="McQuillan J."/>
            <person name="Aslett M.A."/>
            <person name="Quail M.A."/>
            <person name="Chukualim B."/>
            <person name="Capewell P."/>
            <person name="MacLeod A."/>
            <person name="Melville S.E."/>
            <person name="Gibson W."/>
            <person name="Barry J.D."/>
            <person name="Berriman M."/>
            <person name="Hertz-Fowler C."/>
        </authorList>
    </citation>
    <scope>NUCLEOTIDE SEQUENCE [LARGE SCALE GENOMIC DNA]</scope>
    <source>
        <strain evidence="4">MHOM/CI/86/DAL972</strain>
    </source>
</reference>
<dbReference type="PANTHER" id="PTHR12276">
    <property type="entry name" value="EPSIN/ENT-RELATED"/>
    <property type="match status" value="1"/>
</dbReference>
<dbReference type="GeneID" id="23867663"/>
<dbReference type="GO" id="GO:0030125">
    <property type="term" value="C:clathrin vesicle coat"/>
    <property type="evidence" value="ECO:0007669"/>
    <property type="project" value="TreeGrafter"/>
</dbReference>
<dbReference type="GO" id="GO:0005768">
    <property type="term" value="C:endosome"/>
    <property type="evidence" value="ECO:0007669"/>
    <property type="project" value="TreeGrafter"/>
</dbReference>
<dbReference type="GO" id="GO:0005543">
    <property type="term" value="F:phospholipid binding"/>
    <property type="evidence" value="ECO:0007669"/>
    <property type="project" value="TreeGrafter"/>
</dbReference>
<dbReference type="Gene3D" id="1.25.40.90">
    <property type="match status" value="1"/>
</dbReference>
<dbReference type="GO" id="GO:0030276">
    <property type="term" value="F:clathrin binding"/>
    <property type="evidence" value="ECO:0007669"/>
    <property type="project" value="TreeGrafter"/>
</dbReference>
<dbReference type="Pfam" id="PF01417">
    <property type="entry name" value="ENTH"/>
    <property type="match status" value="1"/>
</dbReference>
<feature type="region of interest" description="Disordered" evidence="1">
    <location>
        <begin position="314"/>
        <end position="449"/>
    </location>
</feature>
<dbReference type="RefSeq" id="XP_011779214.1">
    <property type="nucleotide sequence ID" value="XM_011780912.1"/>
</dbReference>
<proteinExistence type="predicted"/>
<feature type="compositionally biased region" description="Low complexity" evidence="1">
    <location>
        <begin position="314"/>
        <end position="323"/>
    </location>
</feature>
<dbReference type="InterPro" id="IPR008942">
    <property type="entry name" value="ENTH_VHS"/>
</dbReference>
<gene>
    <name evidence="3" type="ORF">TbgDal_XI650</name>
</gene>
<sequence>MSFPTSLHAAKEMLRMKTSGNEYARLVHEATNEDPWGPTGEQMDNVCRVFQAGTVKIMEEIKLRLKNRDKSWRPCYKALLLLDHLARNVPEVGLPPLCSILPTLQHISQTFYYTGKQGADHGLSVRERAKKLFDLLSDPATLRDERYKAAATRAKLSGESIGSNMYGGFGSSQFQGGSNATQPSNTFQHASTTSYTISREQQEQEDRELAARMQREEERRAGITVSEAQRMLGLERRSNAAKEASEKADMELAKRLEEEERRRAFGGVGAAPSEIKATAPPEDNISSNAVEAHPKAEPRHDMLDDLFASAPAAPVTATAPPSAFSMPAQQQAASVDPFGGFTSNNAQQLQTHQQWPQQQQQWPQQQQQWPQQQQQQWPQQQQQQWPQQPSQTQFPYANSQPLAAPLQQPAGVPSGGGWYNMPPTAQQTQSPPLSQAMPTAQSGMWSSGAPHSAVGMGMGAPQGYAPFDNMGTGVTQLNTMEQQIAQFAGQNSGFPQPSSTSLDGIMAGRRLGQ</sequence>
<feature type="compositionally biased region" description="Basic and acidic residues" evidence="1">
    <location>
        <begin position="200"/>
        <end position="210"/>
    </location>
</feature>
<feature type="domain" description="ENTH" evidence="2">
    <location>
        <begin position="15"/>
        <end position="146"/>
    </location>
</feature>
<dbReference type="EMBL" id="FN554974">
    <property type="protein sequence ID" value="CBH16950.1"/>
    <property type="molecule type" value="Genomic_DNA"/>
</dbReference>
<dbReference type="CDD" id="cd03571">
    <property type="entry name" value="ENTH"/>
    <property type="match status" value="1"/>
</dbReference>
<feature type="compositionally biased region" description="Polar residues" evidence="1">
    <location>
        <begin position="423"/>
        <end position="445"/>
    </location>
</feature>
<protein>
    <submittedName>
        <fullName evidence="3">Epsin, putative</fullName>
    </submittedName>
</protein>
<dbReference type="SMART" id="SM00273">
    <property type="entry name" value="ENTH"/>
    <property type="match status" value="1"/>
</dbReference>
<feature type="compositionally biased region" description="Low complexity" evidence="1">
    <location>
        <begin position="347"/>
        <end position="393"/>
    </location>
</feature>
<dbReference type="PROSITE" id="PS50942">
    <property type="entry name" value="ENTH"/>
    <property type="match status" value="1"/>
</dbReference>
<dbReference type="VEuPathDB" id="TriTrypDB:Tbg972.11.650"/>
<feature type="region of interest" description="Disordered" evidence="1">
    <location>
        <begin position="490"/>
        <end position="513"/>
    </location>
</feature>
<feature type="region of interest" description="Disordered" evidence="1">
    <location>
        <begin position="263"/>
        <end position="288"/>
    </location>
</feature>
<feature type="compositionally biased region" description="Polar residues" evidence="1">
    <location>
        <begin position="179"/>
        <end position="199"/>
    </location>
</feature>
<dbReference type="KEGG" id="tbg:TbgDal_XI650"/>
<dbReference type="SUPFAM" id="SSF48464">
    <property type="entry name" value="ENTH/VHS domain"/>
    <property type="match status" value="1"/>
</dbReference>
<dbReference type="GO" id="GO:0006897">
    <property type="term" value="P:endocytosis"/>
    <property type="evidence" value="ECO:0007669"/>
    <property type="project" value="TreeGrafter"/>
</dbReference>
<dbReference type="Proteomes" id="UP000002316">
    <property type="component" value="Chromosome 11"/>
</dbReference>
<feature type="compositionally biased region" description="Polar residues" evidence="1">
    <location>
        <begin position="490"/>
        <end position="502"/>
    </location>
</feature>
<dbReference type="PANTHER" id="PTHR12276:SF45">
    <property type="entry name" value="CLATHRIN INTERACTOR 1"/>
    <property type="match status" value="1"/>
</dbReference>
<evidence type="ECO:0000313" key="4">
    <source>
        <dbReference type="Proteomes" id="UP000002316"/>
    </source>
</evidence>
<evidence type="ECO:0000259" key="2">
    <source>
        <dbReference type="PROSITE" id="PS50942"/>
    </source>
</evidence>
<name>D0A5J9_TRYB9</name>
<accession>D0A5J9</accession>
<organism evidence="3 4">
    <name type="scientific">Trypanosoma brucei gambiense (strain MHOM/CI/86/DAL972)</name>
    <dbReference type="NCBI Taxonomy" id="679716"/>
    <lineage>
        <taxon>Eukaryota</taxon>
        <taxon>Discoba</taxon>
        <taxon>Euglenozoa</taxon>
        <taxon>Kinetoplastea</taxon>
        <taxon>Metakinetoplastina</taxon>
        <taxon>Trypanosomatida</taxon>
        <taxon>Trypanosomatidae</taxon>
        <taxon>Trypanosoma</taxon>
    </lineage>
</organism>
<evidence type="ECO:0000256" key="1">
    <source>
        <dbReference type="SAM" id="MobiDB-lite"/>
    </source>
</evidence>
<dbReference type="InterPro" id="IPR013809">
    <property type="entry name" value="ENTH"/>
</dbReference>
<evidence type="ECO:0000313" key="3">
    <source>
        <dbReference type="EMBL" id="CBH16950.1"/>
    </source>
</evidence>
<dbReference type="GO" id="GO:0005886">
    <property type="term" value="C:plasma membrane"/>
    <property type="evidence" value="ECO:0007669"/>
    <property type="project" value="TreeGrafter"/>
</dbReference>
<dbReference type="AlphaFoldDB" id="D0A5J9"/>
<feature type="region of interest" description="Disordered" evidence="1">
    <location>
        <begin position="174"/>
        <end position="210"/>
    </location>
</feature>
<dbReference type="FunFam" id="1.25.40.90:FF:000006">
    <property type="entry name" value="Clathrin interactor 1"/>
    <property type="match status" value="1"/>
</dbReference>